<dbReference type="Pfam" id="PF19575">
    <property type="entry name" value="HTH_58"/>
    <property type="match status" value="1"/>
</dbReference>
<evidence type="ECO:0000259" key="1">
    <source>
        <dbReference type="PROSITE" id="PS50943"/>
    </source>
</evidence>
<reference evidence="2" key="1">
    <citation type="journal article" date="2014" name="Int. J. Syst. Evol. Microbiol.">
        <title>Complete genome sequence of Corynebacterium casei LMG S-19264T (=DSM 44701T), isolated from a smear-ripened cheese.</title>
        <authorList>
            <consortium name="US DOE Joint Genome Institute (JGI-PGF)"/>
            <person name="Walter F."/>
            <person name="Albersmeier A."/>
            <person name="Kalinowski J."/>
            <person name="Ruckert C."/>
        </authorList>
    </citation>
    <scope>NUCLEOTIDE SEQUENCE</scope>
    <source>
        <strain evidence="2">JCM 3313</strain>
    </source>
</reference>
<reference evidence="2" key="2">
    <citation type="submission" date="2020-09" db="EMBL/GenBank/DDBJ databases">
        <authorList>
            <person name="Sun Q."/>
            <person name="Ohkuma M."/>
        </authorList>
    </citation>
    <scope>NUCLEOTIDE SEQUENCE</scope>
    <source>
        <strain evidence="2">JCM 3313</strain>
    </source>
</reference>
<dbReference type="InterPro" id="IPR001387">
    <property type="entry name" value="Cro/C1-type_HTH"/>
</dbReference>
<proteinExistence type="predicted"/>
<dbReference type="CDD" id="cd00093">
    <property type="entry name" value="HTH_XRE"/>
    <property type="match status" value="1"/>
</dbReference>
<dbReference type="SMART" id="SM00530">
    <property type="entry name" value="HTH_XRE"/>
    <property type="match status" value="1"/>
</dbReference>
<dbReference type="EMBL" id="BMRG01000004">
    <property type="protein sequence ID" value="GGP54141.1"/>
    <property type="molecule type" value="Genomic_DNA"/>
</dbReference>
<dbReference type="PROSITE" id="PS50943">
    <property type="entry name" value="HTH_CROC1"/>
    <property type="match status" value="1"/>
</dbReference>
<organism evidence="2 3">
    <name type="scientific">Saccharothrix coeruleofusca</name>
    <dbReference type="NCBI Taxonomy" id="33919"/>
    <lineage>
        <taxon>Bacteria</taxon>
        <taxon>Bacillati</taxon>
        <taxon>Actinomycetota</taxon>
        <taxon>Actinomycetes</taxon>
        <taxon>Pseudonocardiales</taxon>
        <taxon>Pseudonocardiaceae</taxon>
        <taxon>Saccharothrix</taxon>
    </lineage>
</organism>
<dbReference type="Proteomes" id="UP000639606">
    <property type="component" value="Unassembled WGS sequence"/>
</dbReference>
<dbReference type="Gene3D" id="1.10.260.40">
    <property type="entry name" value="lambda repressor-like DNA-binding domains"/>
    <property type="match status" value="1"/>
</dbReference>
<gene>
    <name evidence="2" type="ORF">GCM10010185_28180</name>
</gene>
<dbReference type="Pfam" id="PF13560">
    <property type="entry name" value="HTH_31"/>
    <property type="match status" value="1"/>
</dbReference>
<dbReference type="InterPro" id="IPR045745">
    <property type="entry name" value="HTH_58_Actinobacteria-type"/>
</dbReference>
<name>A0A918ALI6_9PSEU</name>
<dbReference type="AlphaFoldDB" id="A0A918ALI6"/>
<keyword evidence="3" id="KW-1185">Reference proteome</keyword>
<feature type="domain" description="HTH cro/C1-type" evidence="1">
    <location>
        <begin position="81"/>
        <end position="135"/>
    </location>
</feature>
<dbReference type="GO" id="GO:0003677">
    <property type="term" value="F:DNA binding"/>
    <property type="evidence" value="ECO:0007669"/>
    <property type="project" value="InterPro"/>
</dbReference>
<dbReference type="InterPro" id="IPR010982">
    <property type="entry name" value="Lambda_DNA-bd_dom_sf"/>
</dbReference>
<comment type="caution">
    <text evidence="2">The sequence shown here is derived from an EMBL/GenBank/DDBJ whole genome shotgun (WGS) entry which is preliminary data.</text>
</comment>
<dbReference type="SUPFAM" id="SSF47413">
    <property type="entry name" value="lambda repressor-like DNA-binding domains"/>
    <property type="match status" value="1"/>
</dbReference>
<accession>A0A918ALI6</accession>
<protein>
    <recommendedName>
        <fullName evidence="1">HTH cro/C1-type domain-containing protein</fullName>
    </recommendedName>
</protein>
<sequence>MNHPDNAAPQQEEDSMTRFREFVAAEYAQGRTIRALAALTGRSYGTVRSALVAEGVALRSRGLRAREAAGDPQREELAVLLLSLRLSAGLTGREAGERAGMSQSKVSKLETGRLAPKPEDVARLADAYRVPPDVRGRMTALAAEALARKRRRPVLLRTRACHSPRVARAEQAATAVRVLSLGRLPDLEAYRGRLSLLVPERAAWPGLPPGTGVIPCAVPLPDTGFRVLDDRVVVVELLSGDVVLTDPDDVRAHVERFEELRARAQVSR</sequence>
<evidence type="ECO:0000313" key="3">
    <source>
        <dbReference type="Proteomes" id="UP000639606"/>
    </source>
</evidence>
<evidence type="ECO:0000313" key="2">
    <source>
        <dbReference type="EMBL" id="GGP54141.1"/>
    </source>
</evidence>